<evidence type="ECO:0000313" key="6">
    <source>
        <dbReference type="EMBL" id="CAF1331283.1"/>
    </source>
</evidence>
<evidence type="ECO:0000313" key="5">
    <source>
        <dbReference type="EMBL" id="CAF1331000.1"/>
    </source>
</evidence>
<feature type="region of interest" description="Disordered" evidence="1">
    <location>
        <begin position="385"/>
        <end position="411"/>
    </location>
</feature>
<evidence type="ECO:0000313" key="4">
    <source>
        <dbReference type="EMBL" id="CAF0956661.1"/>
    </source>
</evidence>
<dbReference type="GO" id="GO:0016459">
    <property type="term" value="C:myosin complex"/>
    <property type="evidence" value="ECO:0007669"/>
    <property type="project" value="InterPro"/>
</dbReference>
<proteinExistence type="predicted"/>
<keyword evidence="7" id="KW-1185">Reference proteome</keyword>
<dbReference type="GO" id="GO:0003774">
    <property type="term" value="F:cytoskeletal motor activity"/>
    <property type="evidence" value="ECO:0007669"/>
    <property type="project" value="InterPro"/>
</dbReference>
<dbReference type="EMBL" id="CAJNOI010000055">
    <property type="protein sequence ID" value="CAF0956661.1"/>
    <property type="molecule type" value="Genomic_DNA"/>
</dbReference>
<dbReference type="Proteomes" id="UP000663877">
    <property type="component" value="Unassembled WGS sequence"/>
</dbReference>
<dbReference type="PROSITE" id="PS51757">
    <property type="entry name" value="TH1"/>
    <property type="match status" value="1"/>
</dbReference>
<sequence length="1026" mass="116117">METDLLLQNMEGNFQSLRSMWNTKVQEEQKLLKPKSIIYRSQSELVQKASSTKNERRSIMIADETVSHKKELTVTFDDQKISDLKSIETLSSVDESEDTIPLLPPPPPSIVFKGQAQSISIMKQSVSKMFNFDKKKTHFNNVKTNGIRHWHIARHVFRSGLIFSPTRRASDSILPLLIRTHIAQYQSRTASLDSIFTPTPLESLIDYLTYDNDNKQMNIPEKKVPVKRMISDTGACIERNKLNDTIAQYEVLMRHLKNYDKFMATYPVPPSSSSPKRKSIDTEDIRNKNGGDDDDNIQQISTATSSIRSRQTQSLARNVGRTFTDFIMNDLLLLPVSKTSSDEPRRLSTIHAASQTDLIELIPKEEEEEEIKQVVDEFNTIIKNIEDEDKEEEKGKEAEVEEEEEKPEEVPLTANSEINVIIVNSSEMQVAEQEVAVKIQQNGEKSLIQRLFEGKKTAYTPDDIQMETTRIPEELMNTFEIAKRKCFFNTERVLYATKMIKIDRRGYKQHVRIFCITTERLYIITKKDPYPKEAVLFKDVLGISCTPRNDGFICLHTRETREDRGDWIFLVDHPCECITQIFMALGRNDNNDHYLKIKTEFKHTRRSLATVPDDCSIASRSAETFHIEFENYEVLAITKVNNPYHVVADVQVPFNVTLTITAGVQIIYDNLGDYEMLVKGFLKVQGTNAERVVFNGSAATNNNRWMLTFKAANLTQSSIVNAQFIGPKQSVGLLEVPNGIPLNTGELIVDRCIFTGTQINTYSTLFDPSGTNPISSLVVQNSTITDSIVSNGGFNSDPQLIKLLGNQLQNVTINATAHYNGMRMSNCQGGNVSIYWRGYTKAYFEINDTKLTNLSVNFSPFYGIETFFTIRRSTLLNATIQLIGPSYDSTVNHLDIICSKLTVPGQIEMATGSIQNSTITSSGNQTNTTGVFAGAISIVNSSIFAFDVGVSIFAYKDPMGIINNSNFYKNSVYNIMNLGNSDVNATGNWWGTKNDISDTLYDYWKNINYGEIFYNNFAQSRIEQQC</sequence>
<comment type="caution">
    <text evidence="3">The sequence shown here is derived from an EMBL/GenBank/DDBJ whole genome shotgun (WGS) entry which is preliminary data.</text>
</comment>
<evidence type="ECO:0000256" key="1">
    <source>
        <dbReference type="SAM" id="MobiDB-lite"/>
    </source>
</evidence>
<feature type="region of interest" description="Disordered" evidence="1">
    <location>
        <begin position="265"/>
        <end position="297"/>
    </location>
</feature>
<dbReference type="Pfam" id="PF06017">
    <property type="entry name" value="Myosin_TH1"/>
    <property type="match status" value="1"/>
</dbReference>
<dbReference type="EMBL" id="CAJNOM010000296">
    <property type="protein sequence ID" value="CAF1331000.1"/>
    <property type="molecule type" value="Genomic_DNA"/>
</dbReference>
<dbReference type="EMBL" id="CAJNOI010000022">
    <property type="protein sequence ID" value="CAF0844518.1"/>
    <property type="molecule type" value="Genomic_DNA"/>
</dbReference>
<dbReference type="OrthoDB" id="6108017at2759"/>
<feature type="compositionally biased region" description="Basic and acidic residues" evidence="1">
    <location>
        <begin position="278"/>
        <end position="291"/>
    </location>
</feature>
<name>A0A813W053_9BILA</name>
<evidence type="ECO:0000313" key="7">
    <source>
        <dbReference type="Proteomes" id="UP000663832"/>
    </source>
</evidence>
<evidence type="ECO:0000313" key="8">
    <source>
        <dbReference type="Proteomes" id="UP000663877"/>
    </source>
</evidence>
<dbReference type="InterPro" id="IPR010926">
    <property type="entry name" value="Myosin_TH1"/>
</dbReference>
<accession>A0A813W053</accession>
<organism evidence="3 8">
    <name type="scientific">Adineta steineri</name>
    <dbReference type="NCBI Taxonomy" id="433720"/>
    <lineage>
        <taxon>Eukaryota</taxon>
        <taxon>Metazoa</taxon>
        <taxon>Spiralia</taxon>
        <taxon>Gnathifera</taxon>
        <taxon>Rotifera</taxon>
        <taxon>Eurotatoria</taxon>
        <taxon>Bdelloidea</taxon>
        <taxon>Adinetida</taxon>
        <taxon>Adinetidae</taxon>
        <taxon>Adineta</taxon>
    </lineage>
</organism>
<dbReference type="AlphaFoldDB" id="A0A813W053"/>
<dbReference type="EMBL" id="CAJNOM010000296">
    <property type="protein sequence ID" value="CAF1331283.1"/>
    <property type="molecule type" value="Genomic_DNA"/>
</dbReference>
<feature type="domain" description="TH1" evidence="2">
    <location>
        <begin position="448"/>
        <end position="639"/>
    </location>
</feature>
<evidence type="ECO:0000259" key="2">
    <source>
        <dbReference type="PROSITE" id="PS51757"/>
    </source>
</evidence>
<dbReference type="Proteomes" id="UP000663832">
    <property type="component" value="Unassembled WGS sequence"/>
</dbReference>
<protein>
    <recommendedName>
        <fullName evidence="2">TH1 domain-containing protein</fullName>
    </recommendedName>
</protein>
<gene>
    <name evidence="4" type="ORF">BJG266_LOCUS13516</name>
    <name evidence="3" type="ORF">BJG266_LOCUS7497</name>
    <name evidence="5" type="ORF">QVE165_LOCUS32888</name>
    <name evidence="6" type="ORF">QVE165_LOCUS32905</name>
</gene>
<evidence type="ECO:0000313" key="3">
    <source>
        <dbReference type="EMBL" id="CAF0844518.1"/>
    </source>
</evidence>
<reference evidence="3" key="1">
    <citation type="submission" date="2021-02" db="EMBL/GenBank/DDBJ databases">
        <authorList>
            <person name="Nowell W R."/>
        </authorList>
    </citation>
    <scope>NUCLEOTIDE SEQUENCE</scope>
</reference>